<name>A0AAN5I3B7_9BILA</name>
<comment type="caution">
    <text evidence="2">The sequence shown here is derived from an EMBL/GenBank/DDBJ whole genome shotgun (WGS) entry which is preliminary data.</text>
</comment>
<evidence type="ECO:0000256" key="1">
    <source>
        <dbReference type="SAM" id="SignalP"/>
    </source>
</evidence>
<keyword evidence="3" id="KW-1185">Reference proteome</keyword>
<sequence>LRMRILATFLLLLLYKRIACMPDSMCFVPDSRPNARILLERSEKETERACQLACGDNTRCSSILSFAPVCVQLGGEHSTATCTAPITIKKETT</sequence>
<dbReference type="AlphaFoldDB" id="A0AAN5I3B7"/>
<feature type="chain" id="PRO_5042952837" description="Apple domain-containing protein" evidence="1">
    <location>
        <begin position="21"/>
        <end position="93"/>
    </location>
</feature>
<dbReference type="Proteomes" id="UP001328107">
    <property type="component" value="Unassembled WGS sequence"/>
</dbReference>
<feature type="non-terminal residue" evidence="2">
    <location>
        <position position="93"/>
    </location>
</feature>
<evidence type="ECO:0000313" key="2">
    <source>
        <dbReference type="EMBL" id="GMR50458.1"/>
    </source>
</evidence>
<feature type="non-terminal residue" evidence="2">
    <location>
        <position position="1"/>
    </location>
</feature>
<feature type="signal peptide" evidence="1">
    <location>
        <begin position="1"/>
        <end position="20"/>
    </location>
</feature>
<protein>
    <recommendedName>
        <fullName evidence="4">Apple domain-containing protein</fullName>
    </recommendedName>
</protein>
<evidence type="ECO:0000313" key="3">
    <source>
        <dbReference type="Proteomes" id="UP001328107"/>
    </source>
</evidence>
<gene>
    <name evidence="2" type="ORF">PMAYCL1PPCAC_20653</name>
</gene>
<reference evidence="3" key="1">
    <citation type="submission" date="2022-10" db="EMBL/GenBank/DDBJ databases">
        <title>Genome assembly of Pristionchus species.</title>
        <authorList>
            <person name="Yoshida K."/>
            <person name="Sommer R.J."/>
        </authorList>
    </citation>
    <scope>NUCLEOTIDE SEQUENCE [LARGE SCALE GENOMIC DNA]</scope>
    <source>
        <strain evidence="3">RS5460</strain>
    </source>
</reference>
<proteinExistence type="predicted"/>
<keyword evidence="1" id="KW-0732">Signal</keyword>
<dbReference type="EMBL" id="BTRK01000004">
    <property type="protein sequence ID" value="GMR50458.1"/>
    <property type="molecule type" value="Genomic_DNA"/>
</dbReference>
<evidence type="ECO:0008006" key="4">
    <source>
        <dbReference type="Google" id="ProtNLM"/>
    </source>
</evidence>
<organism evidence="2 3">
    <name type="scientific">Pristionchus mayeri</name>
    <dbReference type="NCBI Taxonomy" id="1317129"/>
    <lineage>
        <taxon>Eukaryota</taxon>
        <taxon>Metazoa</taxon>
        <taxon>Ecdysozoa</taxon>
        <taxon>Nematoda</taxon>
        <taxon>Chromadorea</taxon>
        <taxon>Rhabditida</taxon>
        <taxon>Rhabditina</taxon>
        <taxon>Diplogasteromorpha</taxon>
        <taxon>Diplogasteroidea</taxon>
        <taxon>Neodiplogasteridae</taxon>
        <taxon>Pristionchus</taxon>
    </lineage>
</organism>
<accession>A0AAN5I3B7</accession>